<feature type="transmembrane region" description="Helical" evidence="9">
    <location>
        <begin position="317"/>
        <end position="337"/>
    </location>
</feature>
<feature type="transmembrane region" description="Helical" evidence="9">
    <location>
        <begin position="457"/>
        <end position="478"/>
    </location>
</feature>
<evidence type="ECO:0000256" key="3">
    <source>
        <dbReference type="ARBA" id="ARBA00022617"/>
    </source>
</evidence>
<gene>
    <name evidence="11" type="ORF">METZ01_LOCUS95406</name>
</gene>
<keyword evidence="7" id="KW-0408">Iron</keyword>
<keyword evidence="5" id="KW-0479">Metal-binding</keyword>
<dbReference type="SUPFAM" id="SSF46626">
    <property type="entry name" value="Cytochrome c"/>
    <property type="match status" value="1"/>
</dbReference>
<feature type="transmembrane region" description="Helical" evidence="9">
    <location>
        <begin position="349"/>
        <end position="370"/>
    </location>
</feature>
<name>A0A381VQI7_9ZZZZ</name>
<organism evidence="11">
    <name type="scientific">marine metagenome</name>
    <dbReference type="NCBI Taxonomy" id="408172"/>
    <lineage>
        <taxon>unclassified sequences</taxon>
        <taxon>metagenomes</taxon>
        <taxon>ecological metagenomes</taxon>
    </lineage>
</organism>
<sequence length="657" mass="73344">MLDILPKEYEIAIEDGEIVNAAEYEESRMFLEQSFERYQTIIGYIPNSKNAEVLKKKFAALRSDIENKNNPSEVKISANAISSQLLKELGIEIQKTPPRAVNLQNGQTIYETNCAQCHGLAGNGDGPMASKLDPAPAVLSDPKATGDEHTTAYDNFQVVSVGVANTSMVAWAESLPEADLWDVTYYIRTFSNKNLELPIVATDPSVSAEQIVADVINILGQSMKAFKSADLEQSADLAFDAYLKFEGIEAGLVAKNKTLGHRLESSFGRLHGEIKRGGNLDQVEKINQNIKNDLQQARTILEQKVGFAGLFLQSFSIIVREGFEAILIIAALIAFLVKSKNKDKVKTIYQGVVIGIIASFITAYIIHEILNISMANQEVLEGWIMLVAVVVLFWVSYWLITKVETQKWQSYITGKMTQAISAGNIFALGAVAFLAVYREGFETVLFYKALYLYAGKISNGIIPGFIAGCFFLVVIFYLINKIGVRVPIKWFFGFTSVLLYFMAFTFMGKGLHELQMGEALSLTPASFAPEISWLGMYPTWETFIGQSFLLILFLAGLFYTFVIKPEVDTQNLRDQTSHIQSDIGFVHDLAEHISDHAKKCEIFLQDTKDEDLKELSSHLHEIDAKVHELSDHVRALEERLVDEYERLGLSIMPDKKG</sequence>
<evidence type="ECO:0000256" key="8">
    <source>
        <dbReference type="ARBA" id="ARBA00023136"/>
    </source>
</evidence>
<evidence type="ECO:0000313" key="11">
    <source>
        <dbReference type="EMBL" id="SVA42552.1"/>
    </source>
</evidence>
<evidence type="ECO:0000256" key="5">
    <source>
        <dbReference type="ARBA" id="ARBA00022723"/>
    </source>
</evidence>
<dbReference type="InterPro" id="IPR036909">
    <property type="entry name" value="Cyt_c-like_dom_sf"/>
</dbReference>
<dbReference type="GO" id="GO:0046872">
    <property type="term" value="F:metal ion binding"/>
    <property type="evidence" value="ECO:0007669"/>
    <property type="project" value="UniProtKB-KW"/>
</dbReference>
<dbReference type="GO" id="GO:0020037">
    <property type="term" value="F:heme binding"/>
    <property type="evidence" value="ECO:0007669"/>
    <property type="project" value="InterPro"/>
</dbReference>
<comment type="subcellular location">
    <subcellularLocation>
        <location evidence="1">Membrane</location>
        <topology evidence="1">Multi-pass membrane protein</topology>
    </subcellularLocation>
</comment>
<dbReference type="InterPro" id="IPR009056">
    <property type="entry name" value="Cyt_c-like_dom"/>
</dbReference>
<dbReference type="Pfam" id="PF03239">
    <property type="entry name" value="FTR1"/>
    <property type="match status" value="1"/>
</dbReference>
<feature type="transmembrane region" description="Helical" evidence="9">
    <location>
        <begin position="382"/>
        <end position="400"/>
    </location>
</feature>
<dbReference type="Pfam" id="PF00034">
    <property type="entry name" value="Cytochrom_C"/>
    <property type="match status" value="1"/>
</dbReference>
<dbReference type="PROSITE" id="PS51007">
    <property type="entry name" value="CYTC"/>
    <property type="match status" value="1"/>
</dbReference>
<keyword evidence="4 9" id="KW-0812">Transmembrane</keyword>
<evidence type="ECO:0000256" key="6">
    <source>
        <dbReference type="ARBA" id="ARBA00022989"/>
    </source>
</evidence>
<evidence type="ECO:0000256" key="1">
    <source>
        <dbReference type="ARBA" id="ARBA00004141"/>
    </source>
</evidence>
<dbReference type="GO" id="GO:0033573">
    <property type="term" value="C:high-affinity iron permease complex"/>
    <property type="evidence" value="ECO:0007669"/>
    <property type="project" value="InterPro"/>
</dbReference>
<feature type="transmembrane region" description="Helical" evidence="9">
    <location>
        <begin position="490"/>
        <end position="508"/>
    </location>
</feature>
<proteinExistence type="inferred from homology"/>
<dbReference type="GO" id="GO:0009055">
    <property type="term" value="F:electron transfer activity"/>
    <property type="evidence" value="ECO:0007669"/>
    <property type="project" value="InterPro"/>
</dbReference>
<evidence type="ECO:0000256" key="9">
    <source>
        <dbReference type="SAM" id="Phobius"/>
    </source>
</evidence>
<evidence type="ECO:0000256" key="4">
    <source>
        <dbReference type="ARBA" id="ARBA00022692"/>
    </source>
</evidence>
<dbReference type="GO" id="GO:0015093">
    <property type="term" value="F:ferrous iron transmembrane transporter activity"/>
    <property type="evidence" value="ECO:0007669"/>
    <property type="project" value="TreeGrafter"/>
</dbReference>
<feature type="transmembrane region" description="Helical" evidence="9">
    <location>
        <begin position="543"/>
        <end position="563"/>
    </location>
</feature>
<dbReference type="Gene3D" id="1.10.760.10">
    <property type="entry name" value="Cytochrome c-like domain"/>
    <property type="match status" value="1"/>
</dbReference>
<evidence type="ECO:0000259" key="10">
    <source>
        <dbReference type="PROSITE" id="PS51007"/>
    </source>
</evidence>
<keyword evidence="8 9" id="KW-0472">Membrane</keyword>
<reference evidence="11" key="1">
    <citation type="submission" date="2018-05" db="EMBL/GenBank/DDBJ databases">
        <authorList>
            <person name="Lanie J.A."/>
            <person name="Ng W.-L."/>
            <person name="Kazmierczak K.M."/>
            <person name="Andrzejewski T.M."/>
            <person name="Davidsen T.M."/>
            <person name="Wayne K.J."/>
            <person name="Tettelin H."/>
            <person name="Glass J.I."/>
            <person name="Rusch D."/>
            <person name="Podicherti R."/>
            <person name="Tsui H.-C.T."/>
            <person name="Winkler M.E."/>
        </authorList>
    </citation>
    <scope>NUCLEOTIDE SEQUENCE</scope>
</reference>
<keyword evidence="3" id="KW-0349">Heme</keyword>
<evidence type="ECO:0000256" key="7">
    <source>
        <dbReference type="ARBA" id="ARBA00023004"/>
    </source>
</evidence>
<dbReference type="EMBL" id="UINC01009490">
    <property type="protein sequence ID" value="SVA42552.1"/>
    <property type="molecule type" value="Genomic_DNA"/>
</dbReference>
<dbReference type="InterPro" id="IPR004923">
    <property type="entry name" value="FTR1/Fip1/EfeU"/>
</dbReference>
<protein>
    <recommendedName>
        <fullName evidence="10">Cytochrome c domain-containing protein</fullName>
    </recommendedName>
</protein>
<keyword evidence="6 9" id="KW-1133">Transmembrane helix</keyword>
<feature type="domain" description="Cytochrome c" evidence="10">
    <location>
        <begin position="101"/>
        <end position="191"/>
    </location>
</feature>
<comment type="similarity">
    <text evidence="2">Belongs to the oxidase-dependent Fe transporter (OFeT) (TC 9.A.10.1) family.</text>
</comment>
<evidence type="ECO:0000256" key="2">
    <source>
        <dbReference type="ARBA" id="ARBA00008333"/>
    </source>
</evidence>
<dbReference type="PANTHER" id="PTHR31632">
    <property type="entry name" value="IRON TRANSPORTER FTH1"/>
    <property type="match status" value="1"/>
</dbReference>
<accession>A0A381VQI7</accession>
<dbReference type="AlphaFoldDB" id="A0A381VQI7"/>
<dbReference type="PANTHER" id="PTHR31632:SF2">
    <property type="entry name" value="PLASMA MEMBRANE IRON PERMEASE"/>
    <property type="match status" value="1"/>
</dbReference>
<feature type="transmembrane region" description="Helical" evidence="9">
    <location>
        <begin position="420"/>
        <end position="437"/>
    </location>
</feature>